<keyword evidence="1" id="KW-1133">Transmembrane helix</keyword>
<feature type="transmembrane region" description="Helical" evidence="1">
    <location>
        <begin position="24"/>
        <end position="44"/>
    </location>
</feature>
<organism evidence="2 3">
    <name type="scientific">Jatropha curcas</name>
    <name type="common">Barbados nut</name>
    <dbReference type="NCBI Taxonomy" id="180498"/>
    <lineage>
        <taxon>Eukaryota</taxon>
        <taxon>Viridiplantae</taxon>
        <taxon>Streptophyta</taxon>
        <taxon>Embryophyta</taxon>
        <taxon>Tracheophyta</taxon>
        <taxon>Spermatophyta</taxon>
        <taxon>Magnoliopsida</taxon>
        <taxon>eudicotyledons</taxon>
        <taxon>Gunneridae</taxon>
        <taxon>Pentapetalae</taxon>
        <taxon>rosids</taxon>
        <taxon>fabids</taxon>
        <taxon>Malpighiales</taxon>
        <taxon>Euphorbiaceae</taxon>
        <taxon>Crotonoideae</taxon>
        <taxon>Jatropheae</taxon>
        <taxon>Jatropha</taxon>
    </lineage>
</organism>
<dbReference type="PROSITE" id="PS01032">
    <property type="entry name" value="PPM_1"/>
    <property type="match status" value="1"/>
</dbReference>
<keyword evidence="1" id="KW-0812">Transmembrane</keyword>
<dbReference type="AlphaFoldDB" id="A0A067JMV0"/>
<evidence type="ECO:0000313" key="3">
    <source>
        <dbReference type="Proteomes" id="UP000027138"/>
    </source>
</evidence>
<keyword evidence="3" id="KW-1185">Reference proteome</keyword>
<evidence type="ECO:0000313" key="2">
    <source>
        <dbReference type="EMBL" id="KDP25301.1"/>
    </source>
</evidence>
<dbReference type="Proteomes" id="UP000027138">
    <property type="component" value="Unassembled WGS sequence"/>
</dbReference>
<evidence type="ECO:0000256" key="1">
    <source>
        <dbReference type="SAM" id="Phobius"/>
    </source>
</evidence>
<sequence length="78" mass="8636">MYVVWVIPWKSTSLIDPISGISSYRWLTVRVMVSLIVTILFAVYDGHGGAKVANACGERMHQLVAKEAEKGKLTLSKD</sequence>
<dbReference type="EMBL" id="KK914993">
    <property type="protein sequence ID" value="KDP25301.1"/>
    <property type="molecule type" value="Genomic_DNA"/>
</dbReference>
<gene>
    <name evidence="2" type="ORF">JCGZ_20457</name>
</gene>
<dbReference type="InterPro" id="IPR000222">
    <property type="entry name" value="PP2C_BS"/>
</dbReference>
<dbReference type="Gene3D" id="3.60.40.10">
    <property type="entry name" value="PPM-type phosphatase domain"/>
    <property type="match status" value="1"/>
</dbReference>
<reference evidence="2 3" key="1">
    <citation type="journal article" date="2014" name="PLoS ONE">
        <title>Global Analysis of Gene Expression Profiles in Physic Nut (Jatropha curcas L.) Seedlings Exposed to Salt Stress.</title>
        <authorList>
            <person name="Zhang L."/>
            <person name="Zhang C."/>
            <person name="Wu P."/>
            <person name="Chen Y."/>
            <person name="Li M."/>
            <person name="Jiang H."/>
            <person name="Wu G."/>
        </authorList>
    </citation>
    <scope>NUCLEOTIDE SEQUENCE [LARGE SCALE GENOMIC DNA]</scope>
    <source>
        <strain evidence="3">cv. GZQX0401</strain>
        <tissue evidence="2">Young leaves</tissue>
    </source>
</reference>
<protein>
    <submittedName>
        <fullName evidence="2">Uncharacterized protein</fullName>
    </submittedName>
</protein>
<dbReference type="InterPro" id="IPR036457">
    <property type="entry name" value="PPM-type-like_dom_sf"/>
</dbReference>
<keyword evidence="1" id="KW-0472">Membrane</keyword>
<proteinExistence type="predicted"/>
<accession>A0A067JMV0</accession>
<dbReference type="GO" id="GO:0043169">
    <property type="term" value="F:cation binding"/>
    <property type="evidence" value="ECO:0007669"/>
    <property type="project" value="InterPro"/>
</dbReference>
<dbReference type="OrthoDB" id="10264738at2759"/>
<dbReference type="SUPFAM" id="SSF81606">
    <property type="entry name" value="PP2C-like"/>
    <property type="match status" value="1"/>
</dbReference>
<name>A0A067JMV0_JATCU</name>